<sequence>MRQRQNRDDVKEAFRVERNRWYAWQKIPDDLDTELPYYSPVYVLSSTKKRENKSHIAISFSNVLFLDGPQDFHVNLRVLRRYRDFLVADLLPDGEDSPGATILGRISFEWLNHHCPHLVDQYPPSLYDPDAEQDVATYLDRVFPHVRSGVTRLRQPPLGK</sequence>
<dbReference type="Proteomes" id="UP000184346">
    <property type="component" value="Unassembled WGS sequence"/>
</dbReference>
<dbReference type="EMBL" id="FQUJ01000002">
    <property type="protein sequence ID" value="SHE44674.1"/>
    <property type="molecule type" value="Genomic_DNA"/>
</dbReference>
<organism evidence="1 2">
    <name type="scientific">Modicisalibacter ilicicola DSM 19980</name>
    <dbReference type="NCBI Taxonomy" id="1121942"/>
    <lineage>
        <taxon>Bacteria</taxon>
        <taxon>Pseudomonadati</taxon>
        <taxon>Pseudomonadota</taxon>
        <taxon>Gammaproteobacteria</taxon>
        <taxon>Oceanospirillales</taxon>
        <taxon>Halomonadaceae</taxon>
        <taxon>Modicisalibacter</taxon>
    </lineage>
</organism>
<accession>A0A1M4TJY7</accession>
<proteinExistence type="predicted"/>
<evidence type="ECO:0000313" key="2">
    <source>
        <dbReference type="Proteomes" id="UP000184346"/>
    </source>
</evidence>
<dbReference type="STRING" id="1121942.SAMN02745148_00471"/>
<reference evidence="1 2" key="1">
    <citation type="submission" date="2016-11" db="EMBL/GenBank/DDBJ databases">
        <authorList>
            <person name="Jaros S."/>
            <person name="Januszkiewicz K."/>
            <person name="Wedrychowicz H."/>
        </authorList>
    </citation>
    <scope>NUCLEOTIDE SEQUENCE [LARGE SCALE GENOMIC DNA]</scope>
    <source>
        <strain evidence="1 2">DSM 19980</strain>
    </source>
</reference>
<dbReference type="AlphaFoldDB" id="A0A1M4TJY7"/>
<evidence type="ECO:0000313" key="1">
    <source>
        <dbReference type="EMBL" id="SHE44674.1"/>
    </source>
</evidence>
<gene>
    <name evidence="1" type="ORF">SAMN02745148_00471</name>
</gene>
<keyword evidence="2" id="KW-1185">Reference proteome</keyword>
<protein>
    <submittedName>
        <fullName evidence="1">Uncharacterized protein</fullName>
    </submittedName>
</protein>
<name>A0A1M4TJY7_9GAMM</name>